<dbReference type="STRING" id="1166018.FAES_3174"/>
<keyword evidence="2" id="KW-1185">Reference proteome</keyword>
<accession>I0KAN0</accession>
<dbReference type="EMBL" id="HE796683">
    <property type="protein sequence ID" value="CCH01183.1"/>
    <property type="molecule type" value="Genomic_DNA"/>
</dbReference>
<dbReference type="Proteomes" id="UP000011058">
    <property type="component" value="Chromosome"/>
</dbReference>
<evidence type="ECO:0000313" key="2">
    <source>
        <dbReference type="Proteomes" id="UP000011058"/>
    </source>
</evidence>
<proteinExistence type="predicted"/>
<reference evidence="1 2" key="1">
    <citation type="journal article" date="2012" name="J. Bacteriol.">
        <title>Genome Sequence of Fibrella aestuarina BUZ 2T, a Filamentous Marine Bacterium.</title>
        <authorList>
            <person name="Filippini M."/>
            <person name="Qi W."/>
            <person name="Blom J."/>
            <person name="Goesmann A."/>
            <person name="Smits T.H."/>
            <person name="Bagheri H.C."/>
        </authorList>
    </citation>
    <scope>NUCLEOTIDE SEQUENCE [LARGE SCALE GENOMIC DNA]</scope>
    <source>
        <strain evidence="2">BUZ 2T</strain>
    </source>
</reference>
<dbReference type="HOGENOM" id="CLU_3216551_0_0_10"/>
<name>I0KAN0_9BACT</name>
<dbReference type="RefSeq" id="WP_015332282.1">
    <property type="nucleotide sequence ID" value="NC_020054.1"/>
</dbReference>
<sequence>MLPQRYLILGLGALTIGYQPKQATDPSATFQSIPLAVNEAPPRT</sequence>
<gene>
    <name evidence="1" type="ORF">FAES_3174</name>
</gene>
<evidence type="ECO:0000313" key="1">
    <source>
        <dbReference type="EMBL" id="CCH01183.1"/>
    </source>
</evidence>
<protein>
    <submittedName>
        <fullName evidence="1">Uncharacterized protein</fullName>
    </submittedName>
</protein>
<dbReference type="AlphaFoldDB" id="I0KAN0"/>
<organism evidence="1 2">
    <name type="scientific">Fibrella aestuarina BUZ 2</name>
    <dbReference type="NCBI Taxonomy" id="1166018"/>
    <lineage>
        <taxon>Bacteria</taxon>
        <taxon>Pseudomonadati</taxon>
        <taxon>Bacteroidota</taxon>
        <taxon>Cytophagia</taxon>
        <taxon>Cytophagales</taxon>
        <taxon>Spirosomataceae</taxon>
        <taxon>Fibrella</taxon>
    </lineage>
</organism>
<dbReference type="KEGG" id="fae:FAES_3174"/>